<protein>
    <recommendedName>
        <fullName evidence="4">CRISPR-associated protein Cas5h</fullName>
    </recommendedName>
</protein>
<keyword evidence="2" id="KW-1133">Transmembrane helix</keyword>
<reference evidence="3" key="1">
    <citation type="submission" date="2019-11" db="EMBL/GenBank/DDBJ databases">
        <authorList>
            <person name="Feng L."/>
        </authorList>
    </citation>
    <scope>NUCLEOTIDE SEQUENCE</scope>
    <source>
        <strain evidence="3">ElimosumLFYP34</strain>
    </source>
</reference>
<organism evidence="3">
    <name type="scientific">Eubacterium limosum</name>
    <dbReference type="NCBI Taxonomy" id="1736"/>
    <lineage>
        <taxon>Bacteria</taxon>
        <taxon>Bacillati</taxon>
        <taxon>Bacillota</taxon>
        <taxon>Clostridia</taxon>
        <taxon>Eubacteriales</taxon>
        <taxon>Eubacteriaceae</taxon>
        <taxon>Eubacterium</taxon>
    </lineage>
</organism>
<dbReference type="AlphaFoldDB" id="A0A6N3E2M3"/>
<keyword evidence="1" id="KW-0051">Antiviral defense</keyword>
<dbReference type="EMBL" id="CACRTR010000009">
    <property type="protein sequence ID" value="VYU34194.1"/>
    <property type="molecule type" value="Genomic_DNA"/>
</dbReference>
<evidence type="ECO:0000313" key="3">
    <source>
        <dbReference type="EMBL" id="VYU34194.1"/>
    </source>
</evidence>
<accession>A0A6N3E2M3</accession>
<evidence type="ECO:0008006" key="4">
    <source>
        <dbReference type="Google" id="ProtNLM"/>
    </source>
</evidence>
<dbReference type="NCBIfam" id="TIGR02593">
    <property type="entry name" value="CRISPR_cas5"/>
    <property type="match status" value="1"/>
</dbReference>
<proteinExistence type="predicted"/>
<evidence type="ECO:0000256" key="2">
    <source>
        <dbReference type="SAM" id="Phobius"/>
    </source>
</evidence>
<evidence type="ECO:0000256" key="1">
    <source>
        <dbReference type="ARBA" id="ARBA00023118"/>
    </source>
</evidence>
<keyword evidence="2" id="KW-0472">Membrane</keyword>
<keyword evidence="2" id="KW-0812">Transmembrane</keyword>
<name>A0A6N3E2M3_EUBLI</name>
<dbReference type="InterPro" id="IPR013422">
    <property type="entry name" value="CRISPR-assoc_prot_Cas5_N"/>
</dbReference>
<dbReference type="GO" id="GO:0051607">
    <property type="term" value="P:defense response to virus"/>
    <property type="evidence" value="ECO:0007669"/>
    <property type="project" value="UniProtKB-KW"/>
</dbReference>
<sequence length="246" mass="28381">MKALRFLLRGKTAFFKQPDVNTYCYYTYGCIHKIALLGIFGAVMGFRGYNGQTKAETYPEFYEKLKNLKVSICPLNEKGYIPKKVQTFNNSVGYASKEEGGNLIVKEQWLENPKWEIAFLVDDPQSENLAERILESRFEFLPYLGKNDHTAVIENVEEVELEAETKRENLRVYGLFPANQGSLSENSARRPLGREVPYKYQERLPVALEPACNQYVTQAMIDTNQRVSLTDAASVFRLEERHYVFF</sequence>
<dbReference type="NCBIfam" id="TIGR02592">
    <property type="entry name" value="cas_Cas5h"/>
    <property type="match status" value="1"/>
</dbReference>
<gene>
    <name evidence="3" type="ORF">ELLFYP34_03296</name>
</gene>
<feature type="transmembrane region" description="Helical" evidence="2">
    <location>
        <begin position="25"/>
        <end position="46"/>
    </location>
</feature>
<dbReference type="InterPro" id="IPR013421">
    <property type="entry name" value="CRISPR-assoc_prot_Cas5_HALMA"/>
</dbReference>